<dbReference type="InterPro" id="IPR050071">
    <property type="entry name" value="Dehydroquinate_synthase"/>
</dbReference>
<sequence length="352" mass="36664">MRAGEAYPVEVGCGLDVGALAAAALEVGDCALLTDSTVGPLYAGRVRRSLRAAGWRVLETVEVPAGEGSKSLAVYGEVLRRLARAGLMRDGALFALGGGVVGDLGGFVAASYMRGISLVMLPTTLLAMVDSSVGGKTGLDLPEGKNLVGAFLQPRLVAADLGFLESLPRRELSMGLAEVVKMGLLAGGRLFGALQRLAEALAGDAGALEELVLLSVSFKAGVVAEDERERGRRAILNYGHTVGHGLEAASGYGLAHGEAVAAGMVAEALLSRRVFGTDLVGLHERLLREAGLPVRVRGLEAAEVLGAMRRDKKRRGGEHRFVLLREVGRPVWGVEVGEEEALSAVEAVLEAA</sequence>
<evidence type="ECO:0000256" key="10">
    <source>
        <dbReference type="ARBA" id="ARBA00022605"/>
    </source>
</evidence>
<comment type="cofactor">
    <cofactor evidence="2 18">
        <name>NAD(+)</name>
        <dbReference type="ChEBI" id="CHEBI:57540"/>
    </cofactor>
</comment>
<comment type="cofactor">
    <cofactor evidence="18">
        <name>Co(2+)</name>
        <dbReference type="ChEBI" id="CHEBI:48828"/>
    </cofactor>
    <cofactor evidence="18">
        <name>Zn(2+)</name>
        <dbReference type="ChEBI" id="CHEBI:29105"/>
    </cofactor>
    <text evidence="18">Binds 1 divalent metal cation per subunit. Can use either Co(2+) or Zn(2+).</text>
</comment>
<keyword evidence="13 18" id="KW-0862">Zinc</keyword>
<dbReference type="Gene3D" id="3.40.50.1970">
    <property type="match status" value="1"/>
</dbReference>
<dbReference type="NCBIfam" id="TIGR01357">
    <property type="entry name" value="aroB"/>
    <property type="match status" value="1"/>
</dbReference>
<feature type="binding site" evidence="18">
    <location>
        <position position="240"/>
    </location>
    <ligand>
        <name>Zn(2+)</name>
        <dbReference type="ChEBI" id="CHEBI:29105"/>
    </ligand>
</feature>
<evidence type="ECO:0000256" key="11">
    <source>
        <dbReference type="ARBA" id="ARBA00022723"/>
    </source>
</evidence>
<keyword evidence="11 18" id="KW-0479">Metal-binding</keyword>
<keyword evidence="22" id="KW-1185">Reference proteome</keyword>
<dbReference type="CDD" id="cd08195">
    <property type="entry name" value="DHQS"/>
    <property type="match status" value="1"/>
</dbReference>
<dbReference type="KEGG" id="rxy:Rxyl_1459"/>
<feature type="binding site" evidence="18">
    <location>
        <position position="145"/>
    </location>
    <ligand>
        <name>NAD(+)</name>
        <dbReference type="ChEBI" id="CHEBI:57540"/>
    </ligand>
</feature>
<evidence type="ECO:0000256" key="16">
    <source>
        <dbReference type="ARBA" id="ARBA00023239"/>
    </source>
</evidence>
<comment type="function">
    <text evidence="18">Catalyzes the conversion of 3-deoxy-D-arabino-heptulosonate 7-phosphate (DAHP) to dehydroquinate (DHQ).</text>
</comment>
<dbReference type="SUPFAM" id="SSF56796">
    <property type="entry name" value="Dehydroquinate synthase-like"/>
    <property type="match status" value="1"/>
</dbReference>
<dbReference type="GO" id="GO:0000166">
    <property type="term" value="F:nucleotide binding"/>
    <property type="evidence" value="ECO:0007669"/>
    <property type="project" value="UniProtKB-KW"/>
</dbReference>
<organism evidence="21 22">
    <name type="scientific">Rubrobacter xylanophilus (strain DSM 9941 / JCM 11954 / NBRC 16129 / PRD-1)</name>
    <dbReference type="NCBI Taxonomy" id="266117"/>
    <lineage>
        <taxon>Bacteria</taxon>
        <taxon>Bacillati</taxon>
        <taxon>Actinomycetota</taxon>
        <taxon>Rubrobacteria</taxon>
        <taxon>Rubrobacterales</taxon>
        <taxon>Rubrobacteraceae</taxon>
        <taxon>Rubrobacter</taxon>
    </lineage>
</organism>
<name>Q1AW07_RUBXD</name>
<dbReference type="GO" id="GO:0005737">
    <property type="term" value="C:cytoplasm"/>
    <property type="evidence" value="ECO:0007669"/>
    <property type="project" value="UniProtKB-SubCell"/>
</dbReference>
<evidence type="ECO:0000259" key="19">
    <source>
        <dbReference type="Pfam" id="PF01761"/>
    </source>
</evidence>
<feature type="binding site" evidence="18">
    <location>
        <begin position="99"/>
        <end position="103"/>
    </location>
    <ligand>
        <name>NAD(+)</name>
        <dbReference type="ChEBI" id="CHEBI:57540"/>
    </ligand>
</feature>
<dbReference type="PhylomeDB" id="Q1AW07"/>
<dbReference type="PIRSF" id="PIRSF001455">
    <property type="entry name" value="DHQ_synth"/>
    <property type="match status" value="1"/>
</dbReference>
<dbReference type="FunFam" id="3.40.50.1970:FF:000007">
    <property type="entry name" value="Pentafunctional AROM polypeptide"/>
    <property type="match status" value="1"/>
</dbReference>
<comment type="similarity">
    <text evidence="6 18">Belongs to the sugar phosphate cyclases superfamily. Dehydroquinate synthase family.</text>
</comment>
<evidence type="ECO:0000256" key="15">
    <source>
        <dbReference type="ARBA" id="ARBA00023141"/>
    </source>
</evidence>
<dbReference type="GO" id="GO:0046872">
    <property type="term" value="F:metal ion binding"/>
    <property type="evidence" value="ECO:0007669"/>
    <property type="project" value="UniProtKB-KW"/>
</dbReference>
<dbReference type="GO" id="GO:0008652">
    <property type="term" value="P:amino acid biosynthetic process"/>
    <property type="evidence" value="ECO:0007669"/>
    <property type="project" value="UniProtKB-KW"/>
</dbReference>
<comment type="caution">
    <text evidence="18">Lacks conserved residue(s) required for the propagation of feature annotation.</text>
</comment>
<reference evidence="21 22" key="1">
    <citation type="submission" date="2006-06" db="EMBL/GenBank/DDBJ databases">
        <title>Complete sequence of Rubrobacter xylanophilus DSM 9941.</title>
        <authorList>
            <consortium name="US DOE Joint Genome Institute"/>
            <person name="Copeland A."/>
            <person name="Lucas S."/>
            <person name="Lapidus A."/>
            <person name="Barry K."/>
            <person name="Detter J.C."/>
            <person name="Glavina del Rio T."/>
            <person name="Hammon N."/>
            <person name="Israni S."/>
            <person name="Dalin E."/>
            <person name="Tice H."/>
            <person name="Pitluck S."/>
            <person name="Munk A.C."/>
            <person name="Brettin T."/>
            <person name="Bruce D."/>
            <person name="Han C."/>
            <person name="Tapia R."/>
            <person name="Gilna P."/>
            <person name="Schmutz J."/>
            <person name="Larimer F."/>
            <person name="Land M."/>
            <person name="Hauser L."/>
            <person name="Kyrpides N."/>
            <person name="Lykidis A."/>
            <person name="da Costa M.S."/>
            <person name="Rainey F.A."/>
            <person name="Empadinhas N."/>
            <person name="Jolivet E."/>
            <person name="Battista J.R."/>
            <person name="Richardson P."/>
        </authorList>
    </citation>
    <scope>NUCLEOTIDE SEQUENCE [LARGE SCALE GENOMIC DNA]</scope>
    <source>
        <strain evidence="22">DSM 9941 / NBRC 16129 / PRD-1</strain>
    </source>
</reference>
<protein>
    <recommendedName>
        <fullName evidence="8 18">3-dehydroquinate synthase</fullName>
        <shortName evidence="18">DHQS</shortName>
        <ecNumber evidence="7 18">4.2.3.4</ecNumber>
    </recommendedName>
</protein>
<proteinExistence type="inferred from homology"/>
<feature type="domain" description="3-dehydroquinate synthase N-terminal" evidence="19">
    <location>
        <begin position="61"/>
        <end position="172"/>
    </location>
</feature>
<keyword evidence="9 18" id="KW-0963">Cytoplasm</keyword>
<evidence type="ECO:0000313" key="21">
    <source>
        <dbReference type="EMBL" id="ABG04421.1"/>
    </source>
</evidence>
<feature type="domain" description="3-dehydroquinate synthase C-terminal" evidence="20">
    <location>
        <begin position="175"/>
        <end position="313"/>
    </location>
</feature>
<dbReference type="GO" id="GO:0009073">
    <property type="term" value="P:aromatic amino acid family biosynthetic process"/>
    <property type="evidence" value="ECO:0007669"/>
    <property type="project" value="UniProtKB-KW"/>
</dbReference>
<dbReference type="Gene3D" id="1.20.1090.10">
    <property type="entry name" value="Dehydroquinate synthase-like - alpha domain"/>
    <property type="match status" value="1"/>
</dbReference>
<evidence type="ECO:0000256" key="14">
    <source>
        <dbReference type="ARBA" id="ARBA00023027"/>
    </source>
</evidence>
<evidence type="ECO:0000313" key="22">
    <source>
        <dbReference type="Proteomes" id="UP000006637"/>
    </source>
</evidence>
<dbReference type="Pfam" id="PF01761">
    <property type="entry name" value="DHQ_synthase"/>
    <property type="match status" value="1"/>
</dbReference>
<comment type="cofactor">
    <cofactor evidence="3">
        <name>Zn(2+)</name>
        <dbReference type="ChEBI" id="CHEBI:29105"/>
    </cofactor>
</comment>
<gene>
    <name evidence="18" type="primary">aroB</name>
    <name evidence="21" type="ordered locus">Rxyl_1459</name>
</gene>
<dbReference type="GO" id="GO:0003856">
    <property type="term" value="F:3-dehydroquinate synthase activity"/>
    <property type="evidence" value="ECO:0007669"/>
    <property type="project" value="UniProtKB-UniRule"/>
</dbReference>
<dbReference type="EMBL" id="CP000386">
    <property type="protein sequence ID" value="ABG04421.1"/>
    <property type="molecule type" value="Genomic_DNA"/>
</dbReference>
<dbReference type="InterPro" id="IPR030960">
    <property type="entry name" value="DHQS/DOIS_N"/>
</dbReference>
<keyword evidence="14 18" id="KW-0520">NAD</keyword>
<dbReference type="PANTHER" id="PTHR43622">
    <property type="entry name" value="3-DEHYDROQUINATE SYNTHASE"/>
    <property type="match status" value="1"/>
</dbReference>
<dbReference type="HAMAP" id="MF_00110">
    <property type="entry name" value="DHQ_synthase"/>
    <property type="match status" value="1"/>
</dbReference>
<evidence type="ECO:0000256" key="6">
    <source>
        <dbReference type="ARBA" id="ARBA00005412"/>
    </source>
</evidence>
<feature type="binding site" evidence="18">
    <location>
        <position position="178"/>
    </location>
    <ligand>
        <name>Zn(2+)</name>
        <dbReference type="ChEBI" id="CHEBI:29105"/>
    </ligand>
</feature>
<evidence type="ECO:0000256" key="13">
    <source>
        <dbReference type="ARBA" id="ARBA00022833"/>
    </source>
</evidence>
<evidence type="ECO:0000256" key="2">
    <source>
        <dbReference type="ARBA" id="ARBA00001911"/>
    </source>
</evidence>
<evidence type="ECO:0000256" key="1">
    <source>
        <dbReference type="ARBA" id="ARBA00001393"/>
    </source>
</evidence>
<evidence type="ECO:0000256" key="12">
    <source>
        <dbReference type="ARBA" id="ARBA00022741"/>
    </source>
</evidence>
<evidence type="ECO:0000256" key="4">
    <source>
        <dbReference type="ARBA" id="ARBA00004496"/>
    </source>
</evidence>
<dbReference type="AlphaFoldDB" id="Q1AW07"/>
<dbReference type="eggNOG" id="COG0337">
    <property type="taxonomic scope" value="Bacteria"/>
</dbReference>
<keyword evidence="15 18" id="KW-0057">Aromatic amino acid biosynthesis</keyword>
<keyword evidence="17 18" id="KW-0170">Cobalt</keyword>
<evidence type="ECO:0000256" key="9">
    <source>
        <dbReference type="ARBA" id="ARBA00022490"/>
    </source>
</evidence>
<feature type="binding site" evidence="18">
    <location>
        <begin position="123"/>
        <end position="124"/>
    </location>
    <ligand>
        <name>NAD(+)</name>
        <dbReference type="ChEBI" id="CHEBI:57540"/>
    </ligand>
</feature>
<comment type="subcellular location">
    <subcellularLocation>
        <location evidence="4 18">Cytoplasm</location>
    </subcellularLocation>
</comment>
<keyword evidence="16 18" id="KW-0456">Lyase</keyword>
<evidence type="ECO:0000256" key="3">
    <source>
        <dbReference type="ARBA" id="ARBA00001947"/>
    </source>
</evidence>
<accession>Q1AW07</accession>
<comment type="catalytic activity">
    <reaction evidence="1 18">
        <text>7-phospho-2-dehydro-3-deoxy-D-arabino-heptonate = 3-dehydroquinate + phosphate</text>
        <dbReference type="Rhea" id="RHEA:21968"/>
        <dbReference type="ChEBI" id="CHEBI:32364"/>
        <dbReference type="ChEBI" id="CHEBI:43474"/>
        <dbReference type="ChEBI" id="CHEBI:58394"/>
        <dbReference type="EC" id="4.2.3.4"/>
    </reaction>
</comment>
<dbReference type="InterPro" id="IPR030963">
    <property type="entry name" value="DHQ_synth_fam"/>
</dbReference>
<dbReference type="Pfam" id="PF24621">
    <property type="entry name" value="DHQS_C"/>
    <property type="match status" value="1"/>
</dbReference>
<dbReference type="UniPathway" id="UPA00053">
    <property type="reaction ID" value="UER00085"/>
</dbReference>
<evidence type="ECO:0000259" key="20">
    <source>
        <dbReference type="Pfam" id="PF24621"/>
    </source>
</evidence>
<dbReference type="STRING" id="266117.Rxyl_1459"/>
<feature type="binding site" evidence="18">
    <location>
        <position position="256"/>
    </location>
    <ligand>
        <name>Zn(2+)</name>
        <dbReference type="ChEBI" id="CHEBI:29105"/>
    </ligand>
</feature>
<evidence type="ECO:0000256" key="8">
    <source>
        <dbReference type="ARBA" id="ARBA00017684"/>
    </source>
</evidence>
<dbReference type="HOGENOM" id="CLU_001201_0_2_11"/>
<evidence type="ECO:0000256" key="17">
    <source>
        <dbReference type="ARBA" id="ARBA00023285"/>
    </source>
</evidence>
<feature type="binding site" evidence="18">
    <location>
        <position position="136"/>
    </location>
    <ligand>
        <name>NAD(+)</name>
        <dbReference type="ChEBI" id="CHEBI:57540"/>
    </ligand>
</feature>
<dbReference type="PANTHER" id="PTHR43622:SF7">
    <property type="entry name" value="3-DEHYDROQUINATE SYNTHASE, CHLOROPLASTIC"/>
    <property type="match status" value="1"/>
</dbReference>
<evidence type="ECO:0000256" key="18">
    <source>
        <dbReference type="HAMAP-Rule" id="MF_00110"/>
    </source>
</evidence>
<dbReference type="InterPro" id="IPR056179">
    <property type="entry name" value="DHQS_C"/>
</dbReference>
<dbReference type="GO" id="GO:0009423">
    <property type="term" value="P:chorismate biosynthetic process"/>
    <property type="evidence" value="ECO:0007669"/>
    <property type="project" value="UniProtKB-UniRule"/>
</dbReference>
<evidence type="ECO:0000256" key="5">
    <source>
        <dbReference type="ARBA" id="ARBA00004661"/>
    </source>
</evidence>
<evidence type="ECO:0000256" key="7">
    <source>
        <dbReference type="ARBA" id="ARBA00013031"/>
    </source>
</evidence>
<dbReference type="Proteomes" id="UP000006637">
    <property type="component" value="Chromosome"/>
</dbReference>
<keyword evidence="12 18" id="KW-0547">Nucleotide-binding</keyword>
<keyword evidence="10 18" id="KW-0028">Amino-acid biosynthesis</keyword>
<dbReference type="EC" id="4.2.3.4" evidence="7 18"/>
<comment type="pathway">
    <text evidence="5 18">Metabolic intermediate biosynthesis; chorismate biosynthesis; chorismate from D-erythrose 4-phosphate and phosphoenolpyruvate: step 2/7.</text>
</comment>
<dbReference type="InterPro" id="IPR016037">
    <property type="entry name" value="DHQ_synth_AroB"/>
</dbReference>